<protein>
    <submittedName>
        <fullName evidence="1">Uncharacterized protein</fullName>
    </submittedName>
</protein>
<dbReference type="EMBL" id="FOZZ01000003">
    <property type="protein sequence ID" value="SFS59566.1"/>
    <property type="molecule type" value="Genomic_DNA"/>
</dbReference>
<sequence length="227" mass="27428">MHMKTLTIDHPLRTISYKVKDNSFPTPYELQVLDNYRLAHDQVWYMKRLFESEKAEAQLALINLHKLDEEQEELSRMLTFYKGELDINDKKLHANVDIHFQVELRNFYNSVIEQQQKLVRFYDHIGIRDREYTLITDTYYKEEKPVDPLHFTVLDFVFEHYEDMQVDIVSLDKDLQEFLAELSDVYRLLDAYIAQFNLLYRTYETVLKKTAQLTRSVQVFQVIWENQ</sequence>
<dbReference type="Proteomes" id="UP000198785">
    <property type="component" value="Unassembled WGS sequence"/>
</dbReference>
<accession>A0A1I6R4G1</accession>
<name>A0A1I6R4G1_9SPHI</name>
<organism evidence="1 2">
    <name type="scientific">Sphingobacterium wenxiniae</name>
    <dbReference type="NCBI Taxonomy" id="683125"/>
    <lineage>
        <taxon>Bacteria</taxon>
        <taxon>Pseudomonadati</taxon>
        <taxon>Bacteroidota</taxon>
        <taxon>Sphingobacteriia</taxon>
        <taxon>Sphingobacteriales</taxon>
        <taxon>Sphingobacteriaceae</taxon>
        <taxon>Sphingobacterium</taxon>
    </lineage>
</organism>
<dbReference type="AlphaFoldDB" id="A0A1I6R4G1"/>
<evidence type="ECO:0000313" key="2">
    <source>
        <dbReference type="Proteomes" id="UP000198785"/>
    </source>
</evidence>
<gene>
    <name evidence="1" type="ORF">SAMN05660206_10382</name>
</gene>
<reference evidence="1 2" key="1">
    <citation type="submission" date="2016-10" db="EMBL/GenBank/DDBJ databases">
        <authorList>
            <person name="de Groot N.N."/>
        </authorList>
    </citation>
    <scope>NUCLEOTIDE SEQUENCE [LARGE SCALE GENOMIC DNA]</scope>
    <source>
        <strain evidence="1 2">DSM 22789</strain>
    </source>
</reference>
<evidence type="ECO:0000313" key="1">
    <source>
        <dbReference type="EMBL" id="SFS59566.1"/>
    </source>
</evidence>
<keyword evidence="2" id="KW-1185">Reference proteome</keyword>
<proteinExistence type="predicted"/>